<evidence type="ECO:0000313" key="3">
    <source>
        <dbReference type="EMBL" id="KAI0500763.1"/>
    </source>
</evidence>
<sequence length="420" mass="48074">MKIKSLAEPFIQWGLGNGDIFFWQDNWLGMGSIDSMISSNTLCNSKVNHYIDNGKWNINMLYPLLPEDILNHIMKIPLNFMENDRILFKASTNGRFNIKEVWNDFITIKDTSKIYANIWHNNIPMSYSILTWRCLKGFLPVDARLWNKGFYLPSKCYCCADIESINHVFLFGKIAQKVWRFYALLVNKDIPDIYDADRVAVLSVLSDWMSSVKGNAINLLPIFILWFLWKARNAAKHDGIKMNSSFIISDIKHRLFQSFTSLSFARKNLSNCKVLCSFLGIPSYWEENFIKERVVRWLKLKAPAVKLNSDGAVNAVSAGFGGLIRDSVGTIIVAYTGPLSPCMVIFAELMGLLKGLIICHNRGFFNAEIEVDALNVIQIIKNSNSLYPQFFYTIREIRLLLSKLNFTLTHLLREGGECLC</sequence>
<dbReference type="CDD" id="cd06222">
    <property type="entry name" value="RNase_H_like"/>
    <property type="match status" value="1"/>
</dbReference>
<dbReference type="OrthoDB" id="695987at2759"/>
<dbReference type="PANTHER" id="PTHR47723">
    <property type="entry name" value="OS05G0353850 PROTEIN"/>
    <property type="match status" value="1"/>
</dbReference>
<dbReference type="InterPro" id="IPR053151">
    <property type="entry name" value="RNase_H-like"/>
</dbReference>
<dbReference type="InterPro" id="IPR044730">
    <property type="entry name" value="RNase_H-like_dom_plant"/>
</dbReference>
<organism evidence="3 4">
    <name type="scientific">Dendrobium nobile</name>
    <name type="common">Orchid</name>
    <dbReference type="NCBI Taxonomy" id="94219"/>
    <lineage>
        <taxon>Eukaryota</taxon>
        <taxon>Viridiplantae</taxon>
        <taxon>Streptophyta</taxon>
        <taxon>Embryophyta</taxon>
        <taxon>Tracheophyta</taxon>
        <taxon>Spermatophyta</taxon>
        <taxon>Magnoliopsida</taxon>
        <taxon>Liliopsida</taxon>
        <taxon>Asparagales</taxon>
        <taxon>Orchidaceae</taxon>
        <taxon>Epidendroideae</taxon>
        <taxon>Malaxideae</taxon>
        <taxon>Dendrobiinae</taxon>
        <taxon>Dendrobium</taxon>
    </lineage>
</organism>
<evidence type="ECO:0000259" key="1">
    <source>
        <dbReference type="Pfam" id="PF13456"/>
    </source>
</evidence>
<dbReference type="EMBL" id="JAGYWB010000013">
    <property type="protein sequence ID" value="KAI0500763.1"/>
    <property type="molecule type" value="Genomic_DNA"/>
</dbReference>
<feature type="domain" description="Reverse transcriptase zinc-binding" evidence="2">
    <location>
        <begin position="96"/>
        <end position="179"/>
    </location>
</feature>
<accession>A0A8T3AW95</accession>
<protein>
    <submittedName>
        <fullName evidence="3">Uncharacterized protein</fullName>
    </submittedName>
</protein>
<dbReference type="SUPFAM" id="SSF53098">
    <property type="entry name" value="Ribonuclease H-like"/>
    <property type="match status" value="1"/>
</dbReference>
<dbReference type="Gene3D" id="3.30.420.10">
    <property type="entry name" value="Ribonuclease H-like superfamily/Ribonuclease H"/>
    <property type="match status" value="1"/>
</dbReference>
<keyword evidence="4" id="KW-1185">Reference proteome</keyword>
<proteinExistence type="predicted"/>
<evidence type="ECO:0000259" key="2">
    <source>
        <dbReference type="Pfam" id="PF13966"/>
    </source>
</evidence>
<dbReference type="PANTHER" id="PTHR47723:SF19">
    <property type="entry name" value="POLYNUCLEOTIDYL TRANSFERASE, RIBONUCLEASE H-LIKE SUPERFAMILY PROTEIN"/>
    <property type="match status" value="1"/>
</dbReference>
<evidence type="ECO:0000313" key="4">
    <source>
        <dbReference type="Proteomes" id="UP000829196"/>
    </source>
</evidence>
<dbReference type="InterPro" id="IPR036397">
    <property type="entry name" value="RNaseH_sf"/>
</dbReference>
<dbReference type="Pfam" id="PF13966">
    <property type="entry name" value="zf-RVT"/>
    <property type="match status" value="1"/>
</dbReference>
<dbReference type="SMR" id="A0A8T3AW95"/>
<dbReference type="Pfam" id="PF13456">
    <property type="entry name" value="RVT_3"/>
    <property type="match status" value="1"/>
</dbReference>
<name>A0A8T3AW95_DENNO</name>
<dbReference type="InterPro" id="IPR012337">
    <property type="entry name" value="RNaseH-like_sf"/>
</dbReference>
<dbReference type="GO" id="GO:0004523">
    <property type="term" value="F:RNA-DNA hybrid ribonuclease activity"/>
    <property type="evidence" value="ECO:0007669"/>
    <property type="project" value="InterPro"/>
</dbReference>
<reference evidence="3" key="1">
    <citation type="journal article" date="2022" name="Front. Genet.">
        <title>Chromosome-Scale Assembly of the Dendrobium nobile Genome Provides Insights Into the Molecular Mechanism of the Biosynthesis of the Medicinal Active Ingredient of Dendrobium.</title>
        <authorList>
            <person name="Xu Q."/>
            <person name="Niu S.-C."/>
            <person name="Li K.-L."/>
            <person name="Zheng P.-J."/>
            <person name="Zhang X.-J."/>
            <person name="Jia Y."/>
            <person name="Liu Y."/>
            <person name="Niu Y.-X."/>
            <person name="Yu L.-H."/>
            <person name="Chen D.-F."/>
            <person name="Zhang G.-Q."/>
        </authorList>
    </citation>
    <scope>NUCLEOTIDE SEQUENCE</scope>
    <source>
        <tissue evidence="3">Leaf</tissue>
    </source>
</reference>
<dbReference type="AlphaFoldDB" id="A0A8T3AW95"/>
<comment type="caution">
    <text evidence="3">The sequence shown here is derived from an EMBL/GenBank/DDBJ whole genome shotgun (WGS) entry which is preliminary data.</text>
</comment>
<dbReference type="InterPro" id="IPR026960">
    <property type="entry name" value="RVT-Znf"/>
</dbReference>
<gene>
    <name evidence="3" type="ORF">KFK09_018979</name>
</gene>
<dbReference type="Proteomes" id="UP000829196">
    <property type="component" value="Unassembled WGS sequence"/>
</dbReference>
<dbReference type="GO" id="GO:0003676">
    <property type="term" value="F:nucleic acid binding"/>
    <property type="evidence" value="ECO:0007669"/>
    <property type="project" value="InterPro"/>
</dbReference>
<feature type="domain" description="RNase H type-1" evidence="1">
    <location>
        <begin position="308"/>
        <end position="415"/>
    </location>
</feature>
<dbReference type="InterPro" id="IPR002156">
    <property type="entry name" value="RNaseH_domain"/>
</dbReference>